<feature type="transmembrane region" description="Helical" evidence="1">
    <location>
        <begin position="127"/>
        <end position="143"/>
    </location>
</feature>
<keyword evidence="1" id="KW-1133">Transmembrane helix</keyword>
<reference evidence="2 3" key="1">
    <citation type="journal article" date="2014" name="Genome Announc.">
        <title>Genome Sequence and Methylome of Soil Bacterium Gemmatirosa kalamazoonensis KBS708T, a Member of the Rarely Cultivated Gemmatimonadetes Phylum.</title>
        <authorList>
            <person name="Debruyn J.M."/>
            <person name="Radosevich M."/>
            <person name="Wommack K.E."/>
            <person name="Polson S.W."/>
            <person name="Hauser L.J."/>
            <person name="Fawaz M.N."/>
            <person name="Korlach J."/>
            <person name="Tsai Y.C."/>
        </authorList>
    </citation>
    <scope>NUCLEOTIDE SEQUENCE [LARGE SCALE GENOMIC DNA]</scope>
    <source>
        <strain evidence="2 3">KBS708</strain>
    </source>
</reference>
<name>W0RLN1_9BACT</name>
<dbReference type="STRING" id="861299.J421_3673"/>
<dbReference type="AlphaFoldDB" id="W0RLN1"/>
<sequence>MAAVKIGRPALIGLALLAFGWSLTALKVVPQGVLLVLPLVALAIDRLADGDARRVAFVLTTSAVALGGYLFAASTLAAAADGWLFPTAHRAMPVGPLLLGAAVGLALFALTYFVALKPAARDAPARRFWLVAILVTGLVAWAIDRLPALANR</sequence>
<accession>W0RLN1</accession>
<evidence type="ECO:0000256" key="1">
    <source>
        <dbReference type="SAM" id="Phobius"/>
    </source>
</evidence>
<feature type="transmembrane region" description="Helical" evidence="1">
    <location>
        <begin position="97"/>
        <end position="115"/>
    </location>
</feature>
<keyword evidence="1" id="KW-0812">Transmembrane</keyword>
<dbReference type="Proteomes" id="UP000019151">
    <property type="component" value="Chromosome"/>
</dbReference>
<feature type="transmembrane region" description="Helical" evidence="1">
    <location>
        <begin position="32"/>
        <end position="48"/>
    </location>
</feature>
<dbReference type="HOGENOM" id="CLU_1719729_0_0_0"/>
<dbReference type="KEGG" id="gba:J421_3673"/>
<dbReference type="RefSeq" id="WP_025412664.1">
    <property type="nucleotide sequence ID" value="NZ_CP007128.1"/>
</dbReference>
<feature type="transmembrane region" description="Helical" evidence="1">
    <location>
        <begin position="55"/>
        <end position="77"/>
    </location>
</feature>
<protein>
    <submittedName>
        <fullName evidence="2">Uncharacterized protein</fullName>
    </submittedName>
</protein>
<dbReference type="InParanoid" id="W0RLN1"/>
<proteinExistence type="predicted"/>
<dbReference type="EMBL" id="CP007128">
    <property type="protein sequence ID" value="AHG91210.1"/>
    <property type="molecule type" value="Genomic_DNA"/>
</dbReference>
<evidence type="ECO:0000313" key="2">
    <source>
        <dbReference type="EMBL" id="AHG91210.1"/>
    </source>
</evidence>
<evidence type="ECO:0000313" key="3">
    <source>
        <dbReference type="Proteomes" id="UP000019151"/>
    </source>
</evidence>
<keyword evidence="3" id="KW-1185">Reference proteome</keyword>
<keyword evidence="1" id="KW-0472">Membrane</keyword>
<organism evidence="2 3">
    <name type="scientific">Gemmatirosa kalamazoonensis</name>
    <dbReference type="NCBI Taxonomy" id="861299"/>
    <lineage>
        <taxon>Bacteria</taxon>
        <taxon>Pseudomonadati</taxon>
        <taxon>Gemmatimonadota</taxon>
        <taxon>Gemmatimonadia</taxon>
        <taxon>Gemmatimonadales</taxon>
        <taxon>Gemmatimonadaceae</taxon>
        <taxon>Gemmatirosa</taxon>
    </lineage>
</organism>
<gene>
    <name evidence="2" type="ORF">J421_3673</name>
</gene>